<accession>A0A0N4W5D2</accession>
<dbReference type="OMA" id="GHFLHAK"/>
<reference evidence="1 2" key="2">
    <citation type="submission" date="2018-11" db="EMBL/GenBank/DDBJ databases">
        <authorList>
            <consortium name="Pathogen Informatics"/>
        </authorList>
    </citation>
    <scope>NUCLEOTIDE SEQUENCE [LARGE SCALE GENOMIC DNA]</scope>
    <source>
        <strain evidence="1 2">MHpl1</strain>
    </source>
</reference>
<dbReference type="Proteomes" id="UP000268014">
    <property type="component" value="Unassembled WGS sequence"/>
</dbReference>
<evidence type="ECO:0000313" key="3">
    <source>
        <dbReference type="WBParaSite" id="HPLM_0000515801-mRNA-1"/>
    </source>
</evidence>
<dbReference type="EMBL" id="UZAF01016294">
    <property type="protein sequence ID" value="VDO25033.1"/>
    <property type="molecule type" value="Genomic_DNA"/>
</dbReference>
<proteinExistence type="predicted"/>
<dbReference type="AlphaFoldDB" id="A0A0N4W5D2"/>
<gene>
    <name evidence="1" type="ORF">HPLM_LOCUS5150</name>
</gene>
<evidence type="ECO:0000313" key="1">
    <source>
        <dbReference type="EMBL" id="VDO25033.1"/>
    </source>
</evidence>
<dbReference type="OrthoDB" id="5848222at2759"/>
<name>A0A0N4W5D2_HAEPC</name>
<sequence>MLHWTAGVTCSDRISDDAIRERFGVAPIADKIREARLRCYGHFLHAKNDSVRKICLSLDVSGKRHMIKRSTGRSGVNI</sequence>
<organism evidence="3">
    <name type="scientific">Haemonchus placei</name>
    <name type="common">Barber's pole worm</name>
    <dbReference type="NCBI Taxonomy" id="6290"/>
    <lineage>
        <taxon>Eukaryota</taxon>
        <taxon>Metazoa</taxon>
        <taxon>Ecdysozoa</taxon>
        <taxon>Nematoda</taxon>
        <taxon>Chromadorea</taxon>
        <taxon>Rhabditida</taxon>
        <taxon>Rhabditina</taxon>
        <taxon>Rhabditomorpha</taxon>
        <taxon>Strongyloidea</taxon>
        <taxon>Trichostrongylidae</taxon>
        <taxon>Haemonchus</taxon>
    </lineage>
</organism>
<evidence type="ECO:0000313" key="2">
    <source>
        <dbReference type="Proteomes" id="UP000268014"/>
    </source>
</evidence>
<reference evidence="3" key="1">
    <citation type="submission" date="2017-02" db="UniProtKB">
        <authorList>
            <consortium name="WormBaseParasite"/>
        </authorList>
    </citation>
    <scope>IDENTIFICATION</scope>
</reference>
<protein>
    <submittedName>
        <fullName evidence="3">Transposase</fullName>
    </submittedName>
</protein>
<keyword evidence="2" id="KW-1185">Reference proteome</keyword>
<dbReference type="WBParaSite" id="HPLM_0000515801-mRNA-1">
    <property type="protein sequence ID" value="HPLM_0000515801-mRNA-1"/>
    <property type="gene ID" value="HPLM_0000515801"/>
</dbReference>